<dbReference type="PANTHER" id="PTHR43798">
    <property type="entry name" value="MONOACYLGLYCEROL LIPASE"/>
    <property type="match status" value="1"/>
</dbReference>
<name>A0A1Y0IMY5_9BACL</name>
<dbReference type="OrthoDB" id="9805423at2"/>
<dbReference type="EMBL" id="CP021434">
    <property type="protein sequence ID" value="ARU61881.1"/>
    <property type="molecule type" value="Genomic_DNA"/>
</dbReference>
<evidence type="ECO:0000313" key="4">
    <source>
        <dbReference type="Proteomes" id="UP000195437"/>
    </source>
</evidence>
<dbReference type="Proteomes" id="UP000195437">
    <property type="component" value="Chromosome"/>
</dbReference>
<dbReference type="PRINTS" id="PR00111">
    <property type="entry name" value="ABHYDROLASE"/>
</dbReference>
<proteinExistence type="predicted"/>
<dbReference type="Gene3D" id="3.40.50.1820">
    <property type="entry name" value="alpha/beta hydrolase"/>
    <property type="match status" value="1"/>
</dbReference>
<dbReference type="SUPFAM" id="SSF53474">
    <property type="entry name" value="alpha/beta-Hydrolases"/>
    <property type="match status" value="1"/>
</dbReference>
<accession>A0A1Y0IMY5</accession>
<dbReference type="RefSeq" id="WP_087457251.1">
    <property type="nucleotide sequence ID" value="NZ_CP021434.1"/>
</dbReference>
<protein>
    <recommendedName>
        <fullName evidence="2">AB hydrolase-1 domain-containing protein</fullName>
    </recommendedName>
</protein>
<gene>
    <name evidence="3" type="ORF">CBW65_13195</name>
</gene>
<dbReference type="InterPro" id="IPR029058">
    <property type="entry name" value="AB_hydrolase_fold"/>
</dbReference>
<dbReference type="InterPro" id="IPR000073">
    <property type="entry name" value="AB_hydrolase_1"/>
</dbReference>
<keyword evidence="4" id="KW-1185">Reference proteome</keyword>
<dbReference type="GO" id="GO:0016787">
    <property type="term" value="F:hydrolase activity"/>
    <property type="evidence" value="ECO:0007669"/>
    <property type="project" value="UniProtKB-KW"/>
</dbReference>
<evidence type="ECO:0000256" key="1">
    <source>
        <dbReference type="ARBA" id="ARBA00022801"/>
    </source>
</evidence>
<dbReference type="Pfam" id="PF00561">
    <property type="entry name" value="Abhydrolase_1"/>
    <property type="match status" value="1"/>
</dbReference>
<dbReference type="PANTHER" id="PTHR43798:SF31">
    <property type="entry name" value="AB HYDROLASE SUPERFAMILY PROTEIN YCLE"/>
    <property type="match status" value="1"/>
</dbReference>
<evidence type="ECO:0000259" key="2">
    <source>
        <dbReference type="Pfam" id="PF00561"/>
    </source>
</evidence>
<dbReference type="AlphaFoldDB" id="A0A1Y0IMY5"/>
<reference evidence="4" key="1">
    <citation type="submission" date="2017-05" db="EMBL/GenBank/DDBJ databases">
        <authorList>
            <person name="Sung H."/>
        </authorList>
    </citation>
    <scope>NUCLEOTIDE SEQUENCE [LARGE SCALE GENOMIC DNA]</scope>
    <source>
        <strain evidence="4">AR23208</strain>
    </source>
</reference>
<organism evidence="3 4">
    <name type="scientific">Tumebacillus avium</name>
    <dbReference type="NCBI Taxonomy" id="1903704"/>
    <lineage>
        <taxon>Bacteria</taxon>
        <taxon>Bacillati</taxon>
        <taxon>Bacillota</taxon>
        <taxon>Bacilli</taxon>
        <taxon>Bacillales</taxon>
        <taxon>Alicyclobacillaceae</taxon>
        <taxon>Tumebacillus</taxon>
    </lineage>
</organism>
<evidence type="ECO:0000313" key="3">
    <source>
        <dbReference type="EMBL" id="ARU61881.1"/>
    </source>
</evidence>
<dbReference type="InterPro" id="IPR050266">
    <property type="entry name" value="AB_hydrolase_sf"/>
</dbReference>
<dbReference type="GO" id="GO:0016020">
    <property type="term" value="C:membrane"/>
    <property type="evidence" value="ECO:0007669"/>
    <property type="project" value="TreeGrafter"/>
</dbReference>
<keyword evidence="1" id="KW-0378">Hydrolase</keyword>
<feature type="domain" description="AB hydrolase-1" evidence="2">
    <location>
        <begin position="13"/>
        <end position="232"/>
    </location>
</feature>
<dbReference type="KEGG" id="tum:CBW65_13195"/>
<sequence length="264" mass="29982">MQHYVSEHGTGVPVIFIHGFAGNSRTWLPQVRMFQKKFRVLLYDLRGHGKTGGSKVESYDAELYADDLAAMMKSKGITSAHICSLSMGALVAQAFAGKYPEMVRTLTLAGGFYRLPWYFRAVISPLNRTLTRILPPSMIVRIGSKVLMPRRREQVGRQAFIKASQDLCPREFEKIISFLTQADGGSLCRKLNVQTHLISGDADYWFVGQVKKMKEWIHGAKIHLLQGCAHVVTIERFAEFNTLYLEILERFEQQQNQKRALLST</sequence>